<evidence type="ECO:0000313" key="1">
    <source>
        <dbReference type="EMBL" id="QDP82241.1"/>
    </source>
</evidence>
<dbReference type="AlphaFoldDB" id="A0A516NTP7"/>
<dbReference type="Gene3D" id="3.40.50.300">
    <property type="entry name" value="P-loop containing nucleotide triphosphate hydrolases"/>
    <property type="match status" value="1"/>
</dbReference>
<gene>
    <name evidence="1" type="ORF">FOH10_29430</name>
</gene>
<dbReference type="Proteomes" id="UP000317039">
    <property type="component" value="Chromosome"/>
</dbReference>
<dbReference type="RefSeq" id="WP_143983115.1">
    <property type="nucleotide sequence ID" value="NZ_CP041695.1"/>
</dbReference>
<dbReference type="EMBL" id="CP041695">
    <property type="protein sequence ID" value="QDP82241.1"/>
    <property type="molecule type" value="Genomic_DNA"/>
</dbReference>
<dbReference type="InterPro" id="IPR027417">
    <property type="entry name" value="P-loop_NTPase"/>
</dbReference>
<accession>A0A516NTP7</accession>
<dbReference type="SUPFAM" id="SSF52540">
    <property type="entry name" value="P-loop containing nucleoside triphosphate hydrolases"/>
    <property type="match status" value="1"/>
</dbReference>
<name>A0A516NTP7_9NOCA</name>
<organism evidence="1 2">
    <name type="scientific">Nocardia otitidiscaviarum</name>
    <dbReference type="NCBI Taxonomy" id="1823"/>
    <lineage>
        <taxon>Bacteria</taxon>
        <taxon>Bacillati</taxon>
        <taxon>Actinomycetota</taxon>
        <taxon>Actinomycetes</taxon>
        <taxon>Mycobacteriales</taxon>
        <taxon>Nocardiaceae</taxon>
        <taxon>Nocardia</taxon>
    </lineage>
</organism>
<evidence type="ECO:0000313" key="2">
    <source>
        <dbReference type="Proteomes" id="UP000317039"/>
    </source>
</evidence>
<reference evidence="1 2" key="1">
    <citation type="submission" date="2019-07" db="EMBL/GenBank/DDBJ databases">
        <title>Complete Genome Sequence and Methylome Analysis of Nocardia otitidis-caviarum NEB252.</title>
        <authorList>
            <person name="Fomenkov A."/>
            <person name="Anton B.P."/>
            <person name="Vincze T."/>
            <person name="Roberts R.J."/>
        </authorList>
    </citation>
    <scope>NUCLEOTIDE SEQUENCE [LARGE SCALE GENOMIC DNA]</scope>
    <source>
        <strain evidence="1 2">NEB252</strain>
    </source>
</reference>
<dbReference type="GeneID" id="80336481"/>
<dbReference type="GO" id="GO:0005524">
    <property type="term" value="F:ATP binding"/>
    <property type="evidence" value="ECO:0007669"/>
    <property type="project" value="UniProtKB-KW"/>
</dbReference>
<dbReference type="KEGG" id="nod:FOH10_29430"/>
<sequence>MNPTARSAVRSLPAEVRPPMADALDQIAEGSCAGVTVICGFPASGKSTAAKYLAAVIDAVIIDKDSFAPDLEESVMTELTGNPHDKDSATYMRVVNPHIYAAFVRQALMIGHRVPVVVDAPFLGHVQTAAARGISLSRQIISSASISAPPVRTVWVSTHPNQIRERMTHRGAHRDSGKLSGWDDYRANVLESGIEDAARTMVDYVVRNY</sequence>
<proteinExistence type="predicted"/>
<dbReference type="Pfam" id="PF13671">
    <property type="entry name" value="AAA_33"/>
    <property type="match status" value="1"/>
</dbReference>
<keyword evidence="1" id="KW-0547">Nucleotide-binding</keyword>
<protein>
    <submittedName>
        <fullName evidence="1">ATP-binding protein</fullName>
    </submittedName>
</protein>
<keyword evidence="1" id="KW-0067">ATP-binding</keyword>